<dbReference type="Proteomes" id="UP001139516">
    <property type="component" value="Unassembled WGS sequence"/>
</dbReference>
<comment type="caution">
    <text evidence="3">The sequence shown here is derived from an EMBL/GenBank/DDBJ whole genome shotgun (WGS) entry which is preliminary data.</text>
</comment>
<name>A0A9X1Y5D9_9PROT</name>
<dbReference type="PANTHER" id="PTHR43540:SF6">
    <property type="entry name" value="ISOCHORISMATASE-LIKE DOMAIN-CONTAINING PROTEIN"/>
    <property type="match status" value="1"/>
</dbReference>
<keyword evidence="1 3" id="KW-0378">Hydrolase</keyword>
<gene>
    <name evidence="3" type="ORF">M0638_07745</name>
</gene>
<protein>
    <submittedName>
        <fullName evidence="3">Cysteine hydrolase</fullName>
    </submittedName>
</protein>
<reference evidence="3" key="1">
    <citation type="submission" date="2022-04" db="EMBL/GenBank/DDBJ databases">
        <title>Roseomonas acroporae sp. nov., isolated from coral Acropora digitifera.</title>
        <authorList>
            <person name="Sun H."/>
        </authorList>
    </citation>
    <scope>NUCLEOTIDE SEQUENCE</scope>
    <source>
        <strain evidence="3">NAR14</strain>
    </source>
</reference>
<dbReference type="CDD" id="cd00431">
    <property type="entry name" value="cysteine_hydrolases"/>
    <property type="match status" value="1"/>
</dbReference>
<dbReference type="PANTHER" id="PTHR43540">
    <property type="entry name" value="PEROXYUREIDOACRYLATE/UREIDOACRYLATE AMIDOHYDROLASE-RELATED"/>
    <property type="match status" value="1"/>
</dbReference>
<dbReference type="GO" id="GO:0016787">
    <property type="term" value="F:hydrolase activity"/>
    <property type="evidence" value="ECO:0007669"/>
    <property type="project" value="UniProtKB-KW"/>
</dbReference>
<accession>A0A9X1Y5D9</accession>
<evidence type="ECO:0000313" key="4">
    <source>
        <dbReference type="Proteomes" id="UP001139516"/>
    </source>
</evidence>
<dbReference type="InterPro" id="IPR050272">
    <property type="entry name" value="Isochorismatase-like_hydrls"/>
</dbReference>
<dbReference type="Gene3D" id="3.40.50.850">
    <property type="entry name" value="Isochorismatase-like"/>
    <property type="match status" value="1"/>
</dbReference>
<sequence length="394" mass="40707">MPAAAVAAGVFRVVAVTAEGRAGPGRVGLDWGAETLAPDAVAIRGDAAGAFLCARIDLPLRSNGIAAVVLAPDLSAEFRANVATQLRLLGYAVALPPDAAALDAILAGWRAAGDGPRGWHAPVKTAALLPDLAARVAPSHTALVLIDVQNDFCHRDGAVGRGGEGIALLEETVPRLRALLGAARAAGAMVVHVRAEYGPTFRHVGSPFRFPVRGRREPAVWTASAAEPGAGDGFAPDAVEVCLAGSWGAEFVEGMAPVAGEAVITKHRYSAFRDTGLDVLLRANGIRTVVMGGVTTNCCVESTVREAAMRDLYTVVVSDCVALKDRLADLHRASLEEMSLYFANVRPLTALRAAWGLPAPRADGEFAAPGTDADAAALRADAAPAALRADGRQA</sequence>
<dbReference type="Pfam" id="PF00857">
    <property type="entry name" value="Isochorismatase"/>
    <property type="match status" value="1"/>
</dbReference>
<dbReference type="RefSeq" id="WP_248666395.1">
    <property type="nucleotide sequence ID" value="NZ_JALPRX010000029.1"/>
</dbReference>
<dbReference type="SUPFAM" id="SSF52499">
    <property type="entry name" value="Isochorismatase-like hydrolases"/>
    <property type="match status" value="1"/>
</dbReference>
<evidence type="ECO:0000256" key="1">
    <source>
        <dbReference type="ARBA" id="ARBA00022801"/>
    </source>
</evidence>
<proteinExistence type="predicted"/>
<dbReference type="InterPro" id="IPR000868">
    <property type="entry name" value="Isochorismatase-like_dom"/>
</dbReference>
<keyword evidence="4" id="KW-1185">Reference proteome</keyword>
<dbReference type="InterPro" id="IPR036380">
    <property type="entry name" value="Isochorismatase-like_sf"/>
</dbReference>
<organism evidence="3 4">
    <name type="scientific">Roseomonas acroporae</name>
    <dbReference type="NCBI Taxonomy" id="2937791"/>
    <lineage>
        <taxon>Bacteria</taxon>
        <taxon>Pseudomonadati</taxon>
        <taxon>Pseudomonadota</taxon>
        <taxon>Alphaproteobacteria</taxon>
        <taxon>Acetobacterales</taxon>
        <taxon>Roseomonadaceae</taxon>
        <taxon>Roseomonas</taxon>
    </lineage>
</organism>
<evidence type="ECO:0000313" key="3">
    <source>
        <dbReference type="EMBL" id="MCK8784269.1"/>
    </source>
</evidence>
<dbReference type="EMBL" id="JALPRX010000029">
    <property type="protein sequence ID" value="MCK8784269.1"/>
    <property type="molecule type" value="Genomic_DNA"/>
</dbReference>
<dbReference type="AlphaFoldDB" id="A0A9X1Y5D9"/>
<evidence type="ECO:0000259" key="2">
    <source>
        <dbReference type="Pfam" id="PF00857"/>
    </source>
</evidence>
<feature type="domain" description="Isochorismatase-like" evidence="2">
    <location>
        <begin position="141"/>
        <end position="345"/>
    </location>
</feature>